<dbReference type="STRING" id="763034.HMPREF9446_03477"/>
<sequence length="114" mass="13462">MENLKEKYDTLVKKYDTLLAENEELKSILLQHGIAYSDKKISDETSVFSSVMFPPVNFSLHDKIELFRNFFRGREDAFARRWFSKTTEKGGYQPVCINEWRRGVCDKKKYISLP</sequence>
<name>F3PXH9_9BACE</name>
<dbReference type="HOGENOM" id="CLU_2116076_0_0_10"/>
<keyword evidence="3" id="KW-1185">Reference proteome</keyword>
<reference evidence="2 3" key="1">
    <citation type="submission" date="2011-02" db="EMBL/GenBank/DDBJ databases">
        <authorList>
            <person name="Weinstock G."/>
            <person name="Sodergren E."/>
            <person name="Clifton S."/>
            <person name="Fulton L."/>
            <person name="Fulton B."/>
            <person name="Courtney L."/>
            <person name="Fronick C."/>
            <person name="Harrison M."/>
            <person name="Strong C."/>
            <person name="Farmer C."/>
            <person name="Delahaunty K."/>
            <person name="Markovic C."/>
            <person name="Hall O."/>
            <person name="Minx P."/>
            <person name="Tomlinson C."/>
            <person name="Mitreva M."/>
            <person name="Hou S."/>
            <person name="Chen J."/>
            <person name="Wollam A."/>
            <person name="Pepin K.H."/>
            <person name="Johnson M."/>
            <person name="Bhonagiri V."/>
            <person name="Zhang X."/>
            <person name="Suruliraj S."/>
            <person name="Warren W."/>
            <person name="Chinwalla A."/>
            <person name="Mardis E.R."/>
            <person name="Wilson R.K."/>
        </authorList>
    </citation>
    <scope>NUCLEOTIDE SEQUENCE [LARGE SCALE GENOMIC DNA]</scope>
    <source>
        <strain evidence="2 3">YIT 12057</strain>
    </source>
</reference>
<evidence type="ECO:0000313" key="3">
    <source>
        <dbReference type="Proteomes" id="UP000003416"/>
    </source>
</evidence>
<evidence type="ECO:0000313" key="2">
    <source>
        <dbReference type="EMBL" id="EGF51561.1"/>
    </source>
</evidence>
<gene>
    <name evidence="2" type="ORF">HMPREF9446_03477</name>
</gene>
<proteinExistence type="predicted"/>
<dbReference type="InterPro" id="IPR054347">
    <property type="entry name" value="TOTE_primase"/>
</dbReference>
<evidence type="ECO:0000259" key="1">
    <source>
        <dbReference type="Pfam" id="PF22548"/>
    </source>
</evidence>
<dbReference type="AlphaFoldDB" id="F3PXH9"/>
<dbReference type="Proteomes" id="UP000003416">
    <property type="component" value="Unassembled WGS sequence"/>
</dbReference>
<comment type="caution">
    <text evidence="2">The sequence shown here is derived from an EMBL/GenBank/DDBJ whole genome shotgun (WGS) entry which is preliminary data.</text>
</comment>
<protein>
    <recommendedName>
        <fullName evidence="1">TOTE conflict system primase domain-containing protein</fullName>
    </recommendedName>
</protein>
<dbReference type="EMBL" id="AFBN01000099">
    <property type="protein sequence ID" value="EGF51561.1"/>
    <property type="molecule type" value="Genomic_DNA"/>
</dbReference>
<feature type="domain" description="TOTE conflict system primase" evidence="1">
    <location>
        <begin position="62"/>
        <end position="110"/>
    </location>
</feature>
<organism evidence="2 3">
    <name type="scientific">Bacteroides fluxus YIT 12057</name>
    <dbReference type="NCBI Taxonomy" id="763034"/>
    <lineage>
        <taxon>Bacteria</taxon>
        <taxon>Pseudomonadati</taxon>
        <taxon>Bacteroidota</taxon>
        <taxon>Bacteroidia</taxon>
        <taxon>Bacteroidales</taxon>
        <taxon>Bacteroidaceae</taxon>
        <taxon>Bacteroides</taxon>
    </lineage>
</organism>
<accession>F3PXH9</accession>
<dbReference type="Pfam" id="PF22548">
    <property type="entry name" value="AEP-TOTE"/>
    <property type="match status" value="1"/>
</dbReference>
<dbReference type="eggNOG" id="COG4951">
    <property type="taxonomic scope" value="Bacteria"/>
</dbReference>